<dbReference type="EMBL" id="BRXR01000001">
    <property type="protein sequence ID" value="GLC28717.1"/>
    <property type="molecule type" value="Genomic_DNA"/>
</dbReference>
<reference evidence="2 3" key="1">
    <citation type="journal article" date="2024" name="Int. J. Syst. Evol. Microbiol.">
        <title>Clostridium omnivorum sp. nov., isolated from anoxic soil under the treatment of reductive soil disinfestation.</title>
        <authorList>
            <person name="Ueki A."/>
            <person name="Tonouchi A."/>
            <person name="Kaku N."/>
            <person name="Honma S."/>
            <person name="Ueki K."/>
        </authorList>
    </citation>
    <scope>NUCLEOTIDE SEQUENCE [LARGE SCALE GENOMIC DNA]</scope>
    <source>
        <strain evidence="2 3">E14</strain>
    </source>
</reference>
<dbReference type="Proteomes" id="UP001208567">
    <property type="component" value="Unassembled WGS sequence"/>
</dbReference>
<name>A0ABQ5N0J1_9CLOT</name>
<protein>
    <recommendedName>
        <fullName evidence="1">DUF6873 domain-containing protein</fullName>
    </recommendedName>
</protein>
<accession>A0ABQ5N0J1</accession>
<dbReference type="RefSeq" id="WP_264847985.1">
    <property type="nucleotide sequence ID" value="NZ_BRXR01000001.1"/>
</dbReference>
<proteinExistence type="predicted"/>
<evidence type="ECO:0000313" key="3">
    <source>
        <dbReference type="Proteomes" id="UP001208567"/>
    </source>
</evidence>
<comment type="caution">
    <text evidence="2">The sequence shown here is derived from an EMBL/GenBank/DDBJ whole genome shotgun (WGS) entry which is preliminary data.</text>
</comment>
<dbReference type="Pfam" id="PF21778">
    <property type="entry name" value="DUF6873"/>
    <property type="match status" value="1"/>
</dbReference>
<feature type="domain" description="DUF6873" evidence="1">
    <location>
        <begin position="6"/>
        <end position="230"/>
    </location>
</feature>
<sequence length="232" mass="26254">MKTLLTDYRISIEEENTLKNLNFNILKVPPCKNLYTAVCGHPDMLLNIVEDNTIVLHKDIDKNFSDYLSSKYKNVIFSSKSLSNNYPDDIMLNALNLTEIFLHLLKYTDANLLNLVSNKKMINIKQGYSKCSTAIINHNAIITSDTGIAKALYTEKLDVLLLPPGDILLPGLDYGFIGGCCGLVEDNLLAFYGNLQFYKYGYEVISFLKKHKVEPLFLRNGKLIDRGSIFKL</sequence>
<organism evidence="2 3">
    <name type="scientific">Clostridium omnivorum</name>
    <dbReference type="NCBI Taxonomy" id="1604902"/>
    <lineage>
        <taxon>Bacteria</taxon>
        <taxon>Bacillati</taxon>
        <taxon>Bacillota</taxon>
        <taxon>Clostridia</taxon>
        <taxon>Eubacteriales</taxon>
        <taxon>Clostridiaceae</taxon>
        <taxon>Clostridium</taxon>
    </lineage>
</organism>
<evidence type="ECO:0000313" key="2">
    <source>
        <dbReference type="EMBL" id="GLC28717.1"/>
    </source>
</evidence>
<dbReference type="InterPro" id="IPR049238">
    <property type="entry name" value="DUF6873"/>
</dbReference>
<keyword evidence="3" id="KW-1185">Reference proteome</keyword>
<gene>
    <name evidence="2" type="ORF">bsdE14_01270</name>
</gene>
<evidence type="ECO:0000259" key="1">
    <source>
        <dbReference type="Pfam" id="PF21778"/>
    </source>
</evidence>